<dbReference type="Pfam" id="PF22725">
    <property type="entry name" value="GFO_IDH_MocA_C3"/>
    <property type="match status" value="1"/>
</dbReference>
<dbReference type="InterPro" id="IPR000683">
    <property type="entry name" value="Gfo/Idh/MocA-like_OxRdtase_N"/>
</dbReference>
<evidence type="ECO:0000256" key="1">
    <source>
        <dbReference type="ARBA" id="ARBA00023002"/>
    </source>
</evidence>
<gene>
    <name evidence="5" type="ORF">GCM10009777_01710</name>
</gene>
<dbReference type="SUPFAM" id="SSF55347">
    <property type="entry name" value="Glyceraldehyde-3-phosphate dehydrogenase-like, C-terminal domain"/>
    <property type="match status" value="1"/>
</dbReference>
<evidence type="ECO:0000313" key="6">
    <source>
        <dbReference type="Proteomes" id="UP001500326"/>
    </source>
</evidence>
<dbReference type="InterPro" id="IPR050463">
    <property type="entry name" value="Gfo/Idh/MocA_oxidrdct_glycsds"/>
</dbReference>
<evidence type="ECO:0000313" key="5">
    <source>
        <dbReference type="EMBL" id="GAA1973260.1"/>
    </source>
</evidence>
<dbReference type="InterPro" id="IPR036291">
    <property type="entry name" value="NAD(P)-bd_dom_sf"/>
</dbReference>
<reference evidence="5 6" key="1">
    <citation type="journal article" date="2019" name="Int. J. Syst. Evol. Microbiol.">
        <title>The Global Catalogue of Microorganisms (GCM) 10K type strain sequencing project: providing services to taxonomists for standard genome sequencing and annotation.</title>
        <authorList>
            <consortium name="The Broad Institute Genomics Platform"/>
            <consortium name="The Broad Institute Genome Sequencing Center for Infectious Disease"/>
            <person name="Wu L."/>
            <person name="Ma J."/>
        </authorList>
    </citation>
    <scope>NUCLEOTIDE SEQUENCE [LARGE SCALE GENOMIC DNA]</scope>
    <source>
        <strain evidence="5 6">JCM 14902</strain>
    </source>
</reference>
<dbReference type="Gene3D" id="3.40.50.720">
    <property type="entry name" value="NAD(P)-binding Rossmann-like Domain"/>
    <property type="match status" value="1"/>
</dbReference>
<dbReference type="PANTHER" id="PTHR43818">
    <property type="entry name" value="BCDNA.GH03377"/>
    <property type="match status" value="1"/>
</dbReference>
<dbReference type="PANTHER" id="PTHR43818:SF11">
    <property type="entry name" value="BCDNA.GH03377"/>
    <property type="match status" value="1"/>
</dbReference>
<dbReference type="InterPro" id="IPR055170">
    <property type="entry name" value="GFO_IDH_MocA-like_dom"/>
</dbReference>
<feature type="domain" description="GFO/IDH/MocA-like oxidoreductase" evidence="4">
    <location>
        <begin position="132"/>
        <end position="266"/>
    </location>
</feature>
<dbReference type="RefSeq" id="WP_344057605.1">
    <property type="nucleotide sequence ID" value="NZ_BAAAOH010000001.1"/>
</dbReference>
<evidence type="ECO:0000256" key="2">
    <source>
        <dbReference type="ARBA" id="ARBA00023027"/>
    </source>
</evidence>
<evidence type="ECO:0000259" key="4">
    <source>
        <dbReference type="Pfam" id="PF22725"/>
    </source>
</evidence>
<evidence type="ECO:0000259" key="3">
    <source>
        <dbReference type="Pfam" id="PF01408"/>
    </source>
</evidence>
<organism evidence="5 6">
    <name type="scientific">Microbacterium pumilum</name>
    <dbReference type="NCBI Taxonomy" id="344165"/>
    <lineage>
        <taxon>Bacteria</taxon>
        <taxon>Bacillati</taxon>
        <taxon>Actinomycetota</taxon>
        <taxon>Actinomycetes</taxon>
        <taxon>Micrococcales</taxon>
        <taxon>Microbacteriaceae</taxon>
        <taxon>Microbacterium</taxon>
    </lineage>
</organism>
<proteinExistence type="predicted"/>
<dbReference type="SUPFAM" id="SSF51735">
    <property type="entry name" value="NAD(P)-binding Rossmann-fold domains"/>
    <property type="match status" value="1"/>
</dbReference>
<dbReference type="Pfam" id="PF01408">
    <property type="entry name" value="GFO_IDH_MocA"/>
    <property type="match status" value="1"/>
</dbReference>
<dbReference type="Gene3D" id="3.30.360.10">
    <property type="entry name" value="Dihydrodipicolinate Reductase, domain 2"/>
    <property type="match status" value="1"/>
</dbReference>
<comment type="caution">
    <text evidence="5">The sequence shown here is derived from an EMBL/GenBank/DDBJ whole genome shotgun (WGS) entry which is preliminary data.</text>
</comment>
<keyword evidence="2" id="KW-0520">NAD</keyword>
<name>A0ABN2RQS5_9MICO</name>
<dbReference type="EMBL" id="BAAAOH010000001">
    <property type="protein sequence ID" value="GAA1973260.1"/>
    <property type="molecule type" value="Genomic_DNA"/>
</dbReference>
<sequence length="377" mass="39787">MAGAPVGVGIIGAGNISDQYLTNLTKFPDVRVLAIGDLLEDRAREQAAKYGVPTAGGVDAVLGNPDIEIVVNLTIPAVHVEVSESIIAAGKHVWSEKPIGVDRESSLGLLEKADAAGLRVGVAPDTVLGPGIQTAKRAISRGDIGRPLFAQTSFQWQGPEIFHPNPAFLYARGGGPLLDMGPYYVSALIHFFGPVAAVAALGLKGSETRRVQVGPQAGDEFPIEIPSTVSVLLQFEQGAQAQSLYSTDSPLFRHGVVEITGTEGTLVIPDPNTFGGDIRITRPLAEVVIPPAPVIQEIVEVPQEGVLVGRGLGLLDMARSIRADRPHVATGRFGYHVLDTLLSIEESVESRQFAQVTSTIDEIGSLTADFDPFAATL</sequence>
<feature type="domain" description="Gfo/Idh/MocA-like oxidoreductase N-terminal" evidence="3">
    <location>
        <begin position="7"/>
        <end position="122"/>
    </location>
</feature>
<protein>
    <submittedName>
        <fullName evidence="5">Gfo/Idh/MocA family oxidoreductase</fullName>
    </submittedName>
</protein>
<accession>A0ABN2RQS5</accession>
<keyword evidence="6" id="KW-1185">Reference proteome</keyword>
<keyword evidence="1" id="KW-0560">Oxidoreductase</keyword>
<dbReference type="Proteomes" id="UP001500326">
    <property type="component" value="Unassembled WGS sequence"/>
</dbReference>